<dbReference type="GO" id="GO:0016706">
    <property type="term" value="F:2-oxoglutarate-dependent dioxygenase activity"/>
    <property type="evidence" value="ECO:0007669"/>
    <property type="project" value="UniProtKB-ARBA"/>
</dbReference>
<proteinExistence type="predicted"/>
<dbReference type="OrthoDB" id="183023at2"/>
<sequence>MTLPRLTSGGLELDLSAESFGWLRDSNDAIGDLQELRTRMANDGYLFLPGFYDREEVRAVRRSICQVLEDDGLLDPDFPLEAAMAKPGISTYFRPDIANGSAARPLLERVIYGEKIMAFFSEFLGGPAMHYTFTWLRTIAPGKGTYPHCDVVYMGRGTANVYTAWTPLGDVPLEVGGLIVVEGSNRNEELRRSYCEMDVDTACQNLGGKSQTDSAGHPMFGAIGVDMPGLRKRLGGRLLTAPEYRMGDLLIFSIFTVHGSLDNSSREIRMSSDSRYQLASEPADERWIGETPPGHGGAMVREMIC</sequence>
<organism evidence="1 2">
    <name type="scientific">Fimbriimonas ginsengisoli Gsoil 348</name>
    <dbReference type="NCBI Taxonomy" id="661478"/>
    <lineage>
        <taxon>Bacteria</taxon>
        <taxon>Bacillati</taxon>
        <taxon>Armatimonadota</taxon>
        <taxon>Fimbriimonadia</taxon>
        <taxon>Fimbriimonadales</taxon>
        <taxon>Fimbriimonadaceae</taxon>
        <taxon>Fimbriimonas</taxon>
    </lineage>
</organism>
<dbReference type="Gene3D" id="2.60.120.620">
    <property type="entry name" value="q2cbj1_9rhob like domain"/>
    <property type="match status" value="1"/>
</dbReference>
<keyword evidence="2" id="KW-1185">Reference proteome</keyword>
<gene>
    <name evidence="1" type="ORF">OP10G_2739</name>
</gene>
<dbReference type="AlphaFoldDB" id="A0A068NS05"/>
<name>A0A068NS05_FIMGI</name>
<dbReference type="HOGENOM" id="CLU_049925_1_0_0"/>
<reference evidence="1 2" key="1">
    <citation type="journal article" date="2014" name="PLoS ONE">
        <title>The first complete genome sequence of the class fimbriimonadia in the phylum armatimonadetes.</title>
        <authorList>
            <person name="Hu Z.Y."/>
            <person name="Wang Y.Z."/>
            <person name="Im W.T."/>
            <person name="Wang S.Y."/>
            <person name="Zhao G.P."/>
            <person name="Zheng H.J."/>
            <person name="Quan Z.X."/>
        </authorList>
    </citation>
    <scope>NUCLEOTIDE SEQUENCE [LARGE SCALE GENOMIC DNA]</scope>
    <source>
        <strain evidence="1">Gsoil 348</strain>
    </source>
</reference>
<dbReference type="SUPFAM" id="SSF51197">
    <property type="entry name" value="Clavaminate synthase-like"/>
    <property type="match status" value="1"/>
</dbReference>
<dbReference type="Pfam" id="PF05721">
    <property type="entry name" value="PhyH"/>
    <property type="match status" value="1"/>
</dbReference>
<dbReference type="RefSeq" id="WP_025225349.1">
    <property type="nucleotide sequence ID" value="NZ_CP007139.1"/>
</dbReference>
<dbReference type="InterPro" id="IPR008775">
    <property type="entry name" value="Phytyl_CoA_dOase-like"/>
</dbReference>
<dbReference type="PANTHER" id="PTHR40128">
    <property type="entry name" value="EXPRESSED PROTEIN"/>
    <property type="match status" value="1"/>
</dbReference>
<dbReference type="STRING" id="661478.OP10G_2739"/>
<evidence type="ECO:0000313" key="2">
    <source>
        <dbReference type="Proteomes" id="UP000027982"/>
    </source>
</evidence>
<evidence type="ECO:0000313" key="1">
    <source>
        <dbReference type="EMBL" id="AIE86107.1"/>
    </source>
</evidence>
<dbReference type="EMBL" id="CP007139">
    <property type="protein sequence ID" value="AIE86107.1"/>
    <property type="molecule type" value="Genomic_DNA"/>
</dbReference>
<dbReference type="Proteomes" id="UP000027982">
    <property type="component" value="Chromosome"/>
</dbReference>
<accession>A0A068NS05</accession>
<dbReference type="PANTHER" id="PTHR40128:SF1">
    <property type="entry name" value="PHYTANOYL-COA HYDROXYLASE"/>
    <property type="match status" value="1"/>
</dbReference>
<dbReference type="eggNOG" id="COG5285">
    <property type="taxonomic scope" value="Bacteria"/>
</dbReference>
<protein>
    <submittedName>
        <fullName evidence="1">Putative dehydrogenase</fullName>
    </submittedName>
</protein>
<dbReference type="KEGG" id="fgi:OP10G_2739"/>